<reference evidence="1 2" key="1">
    <citation type="journal article" date="2019" name="Commun. Biol.">
        <title>The bagworm genome reveals a unique fibroin gene that provides high tensile strength.</title>
        <authorList>
            <person name="Kono N."/>
            <person name="Nakamura H."/>
            <person name="Ohtoshi R."/>
            <person name="Tomita M."/>
            <person name="Numata K."/>
            <person name="Arakawa K."/>
        </authorList>
    </citation>
    <scope>NUCLEOTIDE SEQUENCE [LARGE SCALE GENOMIC DNA]</scope>
</reference>
<proteinExistence type="predicted"/>
<dbReference type="Proteomes" id="UP000299102">
    <property type="component" value="Unassembled WGS sequence"/>
</dbReference>
<name>A0A4C1TNN5_EUMVA</name>
<accession>A0A4C1TNN5</accession>
<evidence type="ECO:0000313" key="2">
    <source>
        <dbReference type="Proteomes" id="UP000299102"/>
    </source>
</evidence>
<sequence>MQPAHLSRMRTVFPIGDFFILVISKSRSRIETARRVTYKSVLSNYVPHGRTDGHVETIRVPFSPIGLGPLKKMRRITSRGGGEWPRARSITHDSVSAACVIDAHPVFTDSESPTLAG</sequence>
<dbReference type="AlphaFoldDB" id="A0A4C1TNN5"/>
<keyword evidence="2" id="KW-1185">Reference proteome</keyword>
<dbReference type="EMBL" id="BGZK01000071">
    <property type="protein sequence ID" value="GBP15358.1"/>
    <property type="molecule type" value="Genomic_DNA"/>
</dbReference>
<protein>
    <submittedName>
        <fullName evidence="1">Uncharacterized protein</fullName>
    </submittedName>
</protein>
<gene>
    <name evidence="1" type="ORF">EVAR_80538_1</name>
</gene>
<organism evidence="1 2">
    <name type="scientific">Eumeta variegata</name>
    <name type="common">Bagworm moth</name>
    <name type="synonym">Eumeta japonica</name>
    <dbReference type="NCBI Taxonomy" id="151549"/>
    <lineage>
        <taxon>Eukaryota</taxon>
        <taxon>Metazoa</taxon>
        <taxon>Ecdysozoa</taxon>
        <taxon>Arthropoda</taxon>
        <taxon>Hexapoda</taxon>
        <taxon>Insecta</taxon>
        <taxon>Pterygota</taxon>
        <taxon>Neoptera</taxon>
        <taxon>Endopterygota</taxon>
        <taxon>Lepidoptera</taxon>
        <taxon>Glossata</taxon>
        <taxon>Ditrysia</taxon>
        <taxon>Tineoidea</taxon>
        <taxon>Psychidae</taxon>
        <taxon>Oiketicinae</taxon>
        <taxon>Eumeta</taxon>
    </lineage>
</organism>
<comment type="caution">
    <text evidence="1">The sequence shown here is derived from an EMBL/GenBank/DDBJ whole genome shotgun (WGS) entry which is preliminary data.</text>
</comment>
<evidence type="ECO:0000313" key="1">
    <source>
        <dbReference type="EMBL" id="GBP15358.1"/>
    </source>
</evidence>